<gene>
    <name evidence="1" type="ORF">AAEO56_06940</name>
</gene>
<dbReference type="Proteomes" id="UP001464555">
    <property type="component" value="Unassembled WGS sequence"/>
</dbReference>
<protein>
    <recommendedName>
        <fullName evidence="3">DUF4261 domain-containing protein</fullName>
    </recommendedName>
</protein>
<evidence type="ECO:0000313" key="2">
    <source>
        <dbReference type="Proteomes" id="UP001464555"/>
    </source>
</evidence>
<evidence type="ECO:0000313" key="1">
    <source>
        <dbReference type="EMBL" id="MEL1243992.1"/>
    </source>
</evidence>
<dbReference type="EMBL" id="JBBYHR010000003">
    <property type="protein sequence ID" value="MEL1243992.1"/>
    <property type="molecule type" value="Genomic_DNA"/>
</dbReference>
<comment type="caution">
    <text evidence="1">The sequence shown here is derived from an EMBL/GenBank/DDBJ whole genome shotgun (WGS) entry which is preliminary data.</text>
</comment>
<keyword evidence="2" id="KW-1185">Reference proteome</keyword>
<reference evidence="1 2" key="1">
    <citation type="submission" date="2024-04" db="EMBL/GenBank/DDBJ databases">
        <title>Flavobacterium sp. DGU11 16S ribosomal RNA gene Genome sequencing and assembly.</title>
        <authorList>
            <person name="Park S."/>
        </authorList>
    </citation>
    <scope>NUCLEOTIDE SEQUENCE [LARGE SCALE GENOMIC DNA]</scope>
    <source>
        <strain evidence="1 2">DGU11</strain>
    </source>
</reference>
<sequence>MKYFKVVSPLSGPITIDTSVSNYGESLANRQNYDRLLEIITQSSEKYGFPLDIYFTLNNAIALSGNDYLRNFPPHKDDVYNLSFLCTSQNRRDILMDREDLIQFIKDIDQAGISLFDEGNYLWEYIYEKVRALKYPHLPARHQSIFLFETVQDCNYFMNKHGMFGAICQVDIIQQDALFRGDMNIYDEIPNHFSYQQTFDEASRYWDAKVSNQPVYEILFQGKCTFTPYP</sequence>
<accession>A0ABU9HV15</accession>
<name>A0ABU9HV15_9FLAO</name>
<evidence type="ECO:0008006" key="3">
    <source>
        <dbReference type="Google" id="ProtNLM"/>
    </source>
</evidence>
<dbReference type="RefSeq" id="WP_341696304.1">
    <property type="nucleotide sequence ID" value="NZ_JBBYHR010000003.1"/>
</dbReference>
<organism evidence="1 2">
    <name type="scientific">Flavobacterium arundinis</name>
    <dbReference type="NCBI Taxonomy" id="3139143"/>
    <lineage>
        <taxon>Bacteria</taxon>
        <taxon>Pseudomonadati</taxon>
        <taxon>Bacteroidota</taxon>
        <taxon>Flavobacteriia</taxon>
        <taxon>Flavobacteriales</taxon>
        <taxon>Flavobacteriaceae</taxon>
        <taxon>Flavobacterium</taxon>
    </lineage>
</organism>
<proteinExistence type="predicted"/>
<dbReference type="SUPFAM" id="SSF56399">
    <property type="entry name" value="ADP-ribosylation"/>
    <property type="match status" value="1"/>
</dbReference>